<dbReference type="EMBL" id="JBHRUG010000031">
    <property type="protein sequence ID" value="MFC3285540.1"/>
    <property type="molecule type" value="Genomic_DNA"/>
</dbReference>
<accession>A0ABV7LTB2</accession>
<name>A0ABV7LTB2_9GAMM</name>
<keyword evidence="2" id="KW-1185">Reference proteome</keyword>
<reference evidence="2" key="1">
    <citation type="journal article" date="2019" name="Int. J. Syst. Evol. Microbiol.">
        <title>The Global Catalogue of Microorganisms (GCM) 10K type strain sequencing project: providing services to taxonomists for standard genome sequencing and annotation.</title>
        <authorList>
            <consortium name="The Broad Institute Genomics Platform"/>
            <consortium name="The Broad Institute Genome Sequencing Center for Infectious Disease"/>
            <person name="Wu L."/>
            <person name="Ma J."/>
        </authorList>
    </citation>
    <scope>NUCLEOTIDE SEQUENCE [LARGE SCALE GENOMIC DNA]</scope>
    <source>
        <strain evidence="2">CECT 7698</strain>
    </source>
</reference>
<sequence length="130" mass="14698">MTVDETWSPLERRLLVVPLAGTISGYAAPGGYIDDDTDAWGIDHLVNIELLTTELTMAAGAERREAEIDNAERRDGSFFCLYLFYPYIGCARIAGRTVNEICSILMPHRLKWLSGSLLYRIFTWRSGFCE</sequence>
<organism evidence="1 2">
    <name type="scientific">Litchfieldella rifensis</name>
    <dbReference type="NCBI Taxonomy" id="762643"/>
    <lineage>
        <taxon>Bacteria</taxon>
        <taxon>Pseudomonadati</taxon>
        <taxon>Pseudomonadota</taxon>
        <taxon>Gammaproteobacteria</taxon>
        <taxon>Oceanospirillales</taxon>
        <taxon>Halomonadaceae</taxon>
        <taxon>Litchfieldella</taxon>
    </lineage>
</organism>
<protein>
    <submittedName>
        <fullName evidence="1">Uncharacterized protein</fullName>
    </submittedName>
</protein>
<dbReference type="RefSeq" id="WP_386776306.1">
    <property type="nucleotide sequence ID" value="NZ_JBHRUG010000031.1"/>
</dbReference>
<evidence type="ECO:0000313" key="1">
    <source>
        <dbReference type="EMBL" id="MFC3285540.1"/>
    </source>
</evidence>
<gene>
    <name evidence="1" type="ORF">ACFOEV_18215</name>
</gene>
<comment type="caution">
    <text evidence="1">The sequence shown here is derived from an EMBL/GenBank/DDBJ whole genome shotgun (WGS) entry which is preliminary data.</text>
</comment>
<proteinExistence type="predicted"/>
<dbReference type="Proteomes" id="UP001595579">
    <property type="component" value="Unassembled WGS sequence"/>
</dbReference>
<evidence type="ECO:0000313" key="2">
    <source>
        <dbReference type="Proteomes" id="UP001595579"/>
    </source>
</evidence>